<accession>A0A017TB55</accession>
<dbReference type="PROSITE" id="PS00134">
    <property type="entry name" value="TRYPSIN_HIS"/>
    <property type="match status" value="1"/>
</dbReference>
<dbReference type="InterPro" id="IPR001314">
    <property type="entry name" value="Peptidase_S1A"/>
</dbReference>
<dbReference type="PROSITE" id="PS50240">
    <property type="entry name" value="TRYPSIN_DOM"/>
    <property type="match status" value="1"/>
</dbReference>
<keyword evidence="3" id="KW-1015">Disulfide bond</keyword>
<dbReference type="GO" id="GO:0006508">
    <property type="term" value="P:proteolysis"/>
    <property type="evidence" value="ECO:0007669"/>
    <property type="project" value="UniProtKB-KW"/>
</dbReference>
<name>A0A017TB55_9BACT</name>
<dbReference type="Gene3D" id="2.40.10.10">
    <property type="entry name" value="Trypsin-like serine proteases"/>
    <property type="match status" value="1"/>
</dbReference>
<dbReference type="SMART" id="SM00020">
    <property type="entry name" value="Tryp_SPc"/>
    <property type="match status" value="1"/>
</dbReference>
<evidence type="ECO:0000256" key="2">
    <source>
        <dbReference type="ARBA" id="ARBA00022525"/>
    </source>
</evidence>
<keyword evidence="4" id="KW-0720">Serine protease</keyword>
<feature type="region of interest" description="Disordered" evidence="5">
    <location>
        <begin position="1"/>
        <end position="21"/>
    </location>
</feature>
<dbReference type="STRING" id="1192034.CAP_2322"/>
<dbReference type="eggNOG" id="COG5640">
    <property type="taxonomic scope" value="Bacteria"/>
</dbReference>
<keyword evidence="4" id="KW-0645">Protease</keyword>
<reference evidence="7 8" key="1">
    <citation type="submission" date="2013-05" db="EMBL/GenBank/DDBJ databases">
        <title>Genome assembly of Chondromyces apiculatus DSM 436.</title>
        <authorList>
            <person name="Sharma G."/>
            <person name="Khatri I."/>
            <person name="Kaur C."/>
            <person name="Mayilraj S."/>
            <person name="Subramanian S."/>
        </authorList>
    </citation>
    <scope>NUCLEOTIDE SEQUENCE [LARGE SCALE GENOMIC DNA]</scope>
    <source>
        <strain evidence="7 8">DSM 436</strain>
    </source>
</reference>
<dbReference type="Proteomes" id="UP000019678">
    <property type="component" value="Unassembled WGS sequence"/>
</dbReference>
<evidence type="ECO:0000256" key="5">
    <source>
        <dbReference type="SAM" id="MobiDB-lite"/>
    </source>
</evidence>
<dbReference type="PROSITE" id="PS00135">
    <property type="entry name" value="TRYPSIN_SER"/>
    <property type="match status" value="1"/>
</dbReference>
<dbReference type="CDD" id="cd00190">
    <property type="entry name" value="Tryp_SPc"/>
    <property type="match status" value="1"/>
</dbReference>
<comment type="subcellular location">
    <subcellularLocation>
        <location evidence="1">Secreted</location>
    </subcellularLocation>
</comment>
<gene>
    <name evidence="7" type="ORF">CAP_2322</name>
</gene>
<dbReference type="Pfam" id="PF00089">
    <property type="entry name" value="Trypsin"/>
    <property type="match status" value="1"/>
</dbReference>
<dbReference type="PANTHER" id="PTHR24252:SF7">
    <property type="entry name" value="HYALIN"/>
    <property type="match status" value="1"/>
</dbReference>
<dbReference type="PANTHER" id="PTHR24252">
    <property type="entry name" value="ACROSIN-RELATED"/>
    <property type="match status" value="1"/>
</dbReference>
<proteinExistence type="predicted"/>
<evidence type="ECO:0000313" key="8">
    <source>
        <dbReference type="Proteomes" id="UP000019678"/>
    </source>
</evidence>
<dbReference type="EMBL" id="ASRX01000018">
    <property type="protein sequence ID" value="EYF06132.1"/>
    <property type="molecule type" value="Genomic_DNA"/>
</dbReference>
<comment type="caution">
    <text evidence="7">The sequence shown here is derived from an EMBL/GenBank/DDBJ whole genome shotgun (WGS) entry which is preliminary data.</text>
</comment>
<evidence type="ECO:0000256" key="1">
    <source>
        <dbReference type="ARBA" id="ARBA00004613"/>
    </source>
</evidence>
<dbReference type="InterPro" id="IPR009003">
    <property type="entry name" value="Peptidase_S1_PA"/>
</dbReference>
<dbReference type="InterPro" id="IPR018114">
    <property type="entry name" value="TRYPSIN_HIS"/>
</dbReference>
<dbReference type="InterPro" id="IPR001254">
    <property type="entry name" value="Trypsin_dom"/>
</dbReference>
<dbReference type="RefSeq" id="WP_052375127.1">
    <property type="nucleotide sequence ID" value="NZ_ASRX01000018.1"/>
</dbReference>
<keyword evidence="2" id="KW-0964">Secreted</keyword>
<dbReference type="GO" id="GO:0004252">
    <property type="term" value="F:serine-type endopeptidase activity"/>
    <property type="evidence" value="ECO:0007669"/>
    <property type="project" value="InterPro"/>
</dbReference>
<feature type="domain" description="Peptidase S1" evidence="6">
    <location>
        <begin position="86"/>
        <end position="309"/>
    </location>
</feature>
<evidence type="ECO:0000256" key="3">
    <source>
        <dbReference type="ARBA" id="ARBA00023157"/>
    </source>
</evidence>
<dbReference type="SUPFAM" id="SSF50494">
    <property type="entry name" value="Trypsin-like serine proteases"/>
    <property type="match status" value="1"/>
</dbReference>
<evidence type="ECO:0000256" key="4">
    <source>
        <dbReference type="RuleBase" id="RU363034"/>
    </source>
</evidence>
<protein>
    <recommendedName>
        <fullName evidence="6">Peptidase S1 domain-containing protein</fullName>
    </recommendedName>
</protein>
<dbReference type="AlphaFoldDB" id="A0A017TB55"/>
<evidence type="ECO:0000259" key="6">
    <source>
        <dbReference type="PROSITE" id="PS50240"/>
    </source>
</evidence>
<dbReference type="FunFam" id="2.40.10.10:FF:000047">
    <property type="entry name" value="Trypsin eta"/>
    <property type="match status" value="1"/>
</dbReference>
<keyword evidence="8" id="KW-1185">Reference proteome</keyword>
<dbReference type="GO" id="GO:0051604">
    <property type="term" value="P:protein maturation"/>
    <property type="evidence" value="ECO:0007669"/>
    <property type="project" value="UniProtKB-ARBA"/>
</dbReference>
<evidence type="ECO:0000313" key="7">
    <source>
        <dbReference type="EMBL" id="EYF06132.1"/>
    </source>
</evidence>
<organism evidence="7 8">
    <name type="scientific">Chondromyces apiculatus DSM 436</name>
    <dbReference type="NCBI Taxonomy" id="1192034"/>
    <lineage>
        <taxon>Bacteria</taxon>
        <taxon>Pseudomonadati</taxon>
        <taxon>Myxococcota</taxon>
        <taxon>Polyangia</taxon>
        <taxon>Polyangiales</taxon>
        <taxon>Polyangiaceae</taxon>
        <taxon>Chondromyces</taxon>
    </lineage>
</organism>
<dbReference type="PRINTS" id="PR00722">
    <property type="entry name" value="CHYMOTRYPSIN"/>
</dbReference>
<dbReference type="InterPro" id="IPR043504">
    <property type="entry name" value="Peptidase_S1_PA_chymotrypsin"/>
</dbReference>
<keyword evidence="4" id="KW-0378">Hydrolase</keyword>
<dbReference type="InterPro" id="IPR033116">
    <property type="entry name" value="TRYPSIN_SER"/>
</dbReference>
<dbReference type="GO" id="GO:0005576">
    <property type="term" value="C:extracellular region"/>
    <property type="evidence" value="ECO:0007669"/>
    <property type="project" value="UniProtKB-SubCell"/>
</dbReference>
<sequence length="309" mass="32050">MFGANPNPNPNPNPTGETAMMQSNPRRLFPLTSAILSTLAGSLLIAGCGGAVDDLDAVSDDGALMDEEPENGAVPLPLPEESINNIIGGSPAIAGQYPYMASLRASFNPTFHMCGAVFYNARTLITAAHCVKGVRALVAYHGSLQQSGSLIKSSSKIIIHEGYDSWTLDNDIALVHLSSAAANVTPVSLPAQGSDPASGALVWVAGWGATSQGGPSSVNLMHVDVPIIGRTTCQSIYGSSSVNNNMICAGLAEGGKDTCQGDSGGPLVDETRSQLLGITSWGYGCGQQNRPGVYTRVGNYVSWIQQNAL</sequence>